<dbReference type="Proteomes" id="UP000321513">
    <property type="component" value="Unassembled WGS sequence"/>
</dbReference>
<evidence type="ECO:0000313" key="2">
    <source>
        <dbReference type="Proteomes" id="UP000321513"/>
    </source>
</evidence>
<proteinExistence type="predicted"/>
<organism evidence="1 2">
    <name type="scientific">Segetibacter aerophilus</name>
    <dbReference type="NCBI Taxonomy" id="670293"/>
    <lineage>
        <taxon>Bacteria</taxon>
        <taxon>Pseudomonadati</taxon>
        <taxon>Bacteroidota</taxon>
        <taxon>Chitinophagia</taxon>
        <taxon>Chitinophagales</taxon>
        <taxon>Chitinophagaceae</taxon>
        <taxon>Segetibacter</taxon>
    </lineage>
</organism>
<evidence type="ECO:0000313" key="1">
    <source>
        <dbReference type="EMBL" id="GEO07621.1"/>
    </source>
</evidence>
<dbReference type="OrthoDB" id="796510at2"/>
<comment type="caution">
    <text evidence="1">The sequence shown here is derived from an EMBL/GenBank/DDBJ whole genome shotgun (WGS) entry which is preliminary data.</text>
</comment>
<reference evidence="1 2" key="1">
    <citation type="submission" date="2019-07" db="EMBL/GenBank/DDBJ databases">
        <title>Whole genome shotgun sequence of Segetibacter aerophilus NBRC 106135.</title>
        <authorList>
            <person name="Hosoyama A."/>
            <person name="Uohara A."/>
            <person name="Ohji S."/>
            <person name="Ichikawa N."/>
        </authorList>
    </citation>
    <scope>NUCLEOTIDE SEQUENCE [LARGE SCALE GENOMIC DNA]</scope>
    <source>
        <strain evidence="1 2">NBRC 106135</strain>
    </source>
</reference>
<sequence length="318" mass="37141">MLKAFNLQIKKVTSLKAEKRYYESVIRGLEELNKIRIEADETVLNKSIEGLVFSKDRPMQLHALLMSYFKRASNPAAITILFKASNQDFSNAYKQLMNEMGSYAVNFIEESNFYSQVNEWVKTNKAGRIFFLTDDAIILEEFDMNDVLQFNPLSTIFSLTKGTDLTFCFNHNRPQSLPDFKKIPNTNHLDQYFLDWVWEDMPNSPDWAYPLSLDGTFFLKKEMEVLIRNIKFRNPNTFEANLQVFVRAFLPRKGACYPKAKYVNIPCNLVQTEVKNRTTTAYTVEELNRIWNTGKRIDIMKFHLLDAQSAQTMKFEFA</sequence>
<dbReference type="AlphaFoldDB" id="A0A512B6N1"/>
<gene>
    <name evidence="1" type="ORF">SAE01_01170</name>
</gene>
<protein>
    <submittedName>
        <fullName evidence="1">Uncharacterized protein</fullName>
    </submittedName>
</protein>
<name>A0A512B6N1_9BACT</name>
<dbReference type="RefSeq" id="WP_147201585.1">
    <property type="nucleotide sequence ID" value="NZ_BJYT01000001.1"/>
</dbReference>
<keyword evidence="2" id="KW-1185">Reference proteome</keyword>
<dbReference type="EMBL" id="BJYT01000001">
    <property type="protein sequence ID" value="GEO07621.1"/>
    <property type="molecule type" value="Genomic_DNA"/>
</dbReference>
<accession>A0A512B6N1</accession>